<keyword evidence="6" id="KW-1185">Reference proteome</keyword>
<dbReference type="InterPro" id="IPR002168">
    <property type="entry name" value="Lipase_GDXG_HIS_AS"/>
</dbReference>
<organism evidence="5 6">
    <name type="scientific">Labrys neptuniae</name>
    <dbReference type="NCBI Taxonomy" id="376174"/>
    <lineage>
        <taxon>Bacteria</taxon>
        <taxon>Pseudomonadati</taxon>
        <taxon>Pseudomonadota</taxon>
        <taxon>Alphaproteobacteria</taxon>
        <taxon>Hyphomicrobiales</taxon>
        <taxon>Xanthobacteraceae</taxon>
        <taxon>Labrys</taxon>
    </lineage>
</organism>
<evidence type="ECO:0000256" key="2">
    <source>
        <dbReference type="ARBA" id="ARBA00022801"/>
    </source>
</evidence>
<dbReference type="InterPro" id="IPR029058">
    <property type="entry name" value="AB_hydrolase_fold"/>
</dbReference>
<keyword evidence="2 5" id="KW-0378">Hydrolase</keyword>
<evidence type="ECO:0000313" key="6">
    <source>
        <dbReference type="Proteomes" id="UP001555786"/>
    </source>
</evidence>
<dbReference type="PANTHER" id="PTHR23025:SF3">
    <property type="entry name" value="HORMONE-SENSITIVE LIPASE"/>
    <property type="match status" value="1"/>
</dbReference>
<reference evidence="5 6" key="1">
    <citation type="submission" date="2024-07" db="EMBL/GenBank/DDBJ databases">
        <title>Description of Labrys sedimenti sp. nov., isolated from a diclofenac-degrading enrichment culture.</title>
        <authorList>
            <person name="Tancsics A."/>
            <person name="Csepanyi A."/>
        </authorList>
    </citation>
    <scope>NUCLEOTIDE SEQUENCE [LARGE SCALE GENOMIC DNA]</scope>
    <source>
        <strain evidence="5 6">LMG 23578</strain>
    </source>
</reference>
<evidence type="ECO:0000256" key="1">
    <source>
        <dbReference type="ARBA" id="ARBA00010515"/>
    </source>
</evidence>
<evidence type="ECO:0000259" key="4">
    <source>
        <dbReference type="Pfam" id="PF07859"/>
    </source>
</evidence>
<dbReference type="Pfam" id="PF07859">
    <property type="entry name" value="Abhydrolase_3"/>
    <property type="match status" value="1"/>
</dbReference>
<dbReference type="PANTHER" id="PTHR23025">
    <property type="entry name" value="TRIACYLGLYCEROL LIPASE"/>
    <property type="match status" value="1"/>
</dbReference>
<comment type="caution">
    <text evidence="5">The sequence shown here is derived from an EMBL/GenBank/DDBJ whole genome shotgun (WGS) entry which is preliminary data.</text>
</comment>
<feature type="domain" description="Alpha/beta hydrolase fold-3" evidence="4">
    <location>
        <begin position="98"/>
        <end position="306"/>
    </location>
</feature>
<name>A0ABV3PXD8_9HYPH</name>
<evidence type="ECO:0000313" key="5">
    <source>
        <dbReference type="EMBL" id="MEW9310322.1"/>
    </source>
</evidence>
<dbReference type="PROSITE" id="PS01174">
    <property type="entry name" value="LIPASE_GDXG_SER"/>
    <property type="match status" value="1"/>
</dbReference>
<accession>A0ABV3PXD8</accession>
<dbReference type="InterPro" id="IPR033140">
    <property type="entry name" value="Lipase_GDXG_put_SER_AS"/>
</dbReference>
<dbReference type="Gene3D" id="3.40.50.1820">
    <property type="entry name" value="alpha/beta hydrolase"/>
    <property type="match status" value="1"/>
</dbReference>
<dbReference type="Proteomes" id="UP001555786">
    <property type="component" value="Unassembled WGS sequence"/>
</dbReference>
<protein>
    <submittedName>
        <fullName evidence="5">Alpha/beta hydrolase</fullName>
    </submittedName>
</protein>
<evidence type="ECO:0000256" key="3">
    <source>
        <dbReference type="PROSITE-ProRule" id="PRU10038"/>
    </source>
</evidence>
<dbReference type="RefSeq" id="WP_311943358.1">
    <property type="nucleotide sequence ID" value="NZ_JAVSCS010000040.1"/>
</dbReference>
<dbReference type="EMBL" id="JBFNQD010000025">
    <property type="protein sequence ID" value="MEW9310322.1"/>
    <property type="molecule type" value="Genomic_DNA"/>
</dbReference>
<comment type="similarity">
    <text evidence="1">Belongs to the 'GDXG' lipolytic enzyme family.</text>
</comment>
<sequence>MNVPFPDMRVEELPGRLDPELARLLAAIDDEIGPQPDTTLLPPAEGRALAARLNQRWNRDLPAMAFAGDVIIPADPALPSADCRVKVLIPPQAGDGALVFVHGGGFAFCSPQTHERCARVLAIETGLPVLMPDYRLAPEHPFPAGLHDVIACLGSVFESTAPFGIRPGPLLLSGDSAGANLALAAMLRGQARGYKAPDGALLFYGVYDADFETASYRRFAEGPGLTTARMQRYWNWYLPDPKARQEALASPLHASDEALRGLPPLFLLAAEIDPLLSDTLNLAARLRSVGRPAETHIVKGVTHGFLQMSIGLSAARNALKTAGQAATSMIKPA</sequence>
<dbReference type="InterPro" id="IPR013094">
    <property type="entry name" value="AB_hydrolase_3"/>
</dbReference>
<dbReference type="SUPFAM" id="SSF53474">
    <property type="entry name" value="alpha/beta-Hydrolases"/>
    <property type="match status" value="1"/>
</dbReference>
<feature type="active site" evidence="3">
    <location>
        <position position="176"/>
    </location>
</feature>
<dbReference type="PROSITE" id="PS01173">
    <property type="entry name" value="LIPASE_GDXG_HIS"/>
    <property type="match status" value="1"/>
</dbReference>
<dbReference type="GO" id="GO:0016787">
    <property type="term" value="F:hydrolase activity"/>
    <property type="evidence" value="ECO:0007669"/>
    <property type="project" value="UniProtKB-KW"/>
</dbReference>
<gene>
    <name evidence="5" type="ORF">ABXS05_32590</name>
</gene>
<proteinExistence type="inferred from homology"/>